<keyword evidence="2" id="KW-1133">Transmembrane helix</keyword>
<feature type="compositionally biased region" description="Low complexity" evidence="1">
    <location>
        <begin position="380"/>
        <end position="399"/>
    </location>
</feature>
<evidence type="ECO:0000313" key="3">
    <source>
        <dbReference type="EMBL" id="TEB28700.1"/>
    </source>
</evidence>
<dbReference type="OrthoDB" id="2941022at2759"/>
<keyword evidence="2" id="KW-0472">Membrane</keyword>
<feature type="compositionally biased region" description="Low complexity" evidence="1">
    <location>
        <begin position="302"/>
        <end position="327"/>
    </location>
</feature>
<reference evidence="3 4" key="1">
    <citation type="journal article" date="2019" name="Nat. Ecol. Evol.">
        <title>Megaphylogeny resolves global patterns of mushroom evolution.</title>
        <authorList>
            <person name="Varga T."/>
            <person name="Krizsan K."/>
            <person name="Foldi C."/>
            <person name="Dima B."/>
            <person name="Sanchez-Garcia M."/>
            <person name="Sanchez-Ramirez S."/>
            <person name="Szollosi G.J."/>
            <person name="Szarkandi J.G."/>
            <person name="Papp V."/>
            <person name="Albert L."/>
            <person name="Andreopoulos W."/>
            <person name="Angelini C."/>
            <person name="Antonin V."/>
            <person name="Barry K.W."/>
            <person name="Bougher N.L."/>
            <person name="Buchanan P."/>
            <person name="Buyck B."/>
            <person name="Bense V."/>
            <person name="Catcheside P."/>
            <person name="Chovatia M."/>
            <person name="Cooper J."/>
            <person name="Damon W."/>
            <person name="Desjardin D."/>
            <person name="Finy P."/>
            <person name="Geml J."/>
            <person name="Haridas S."/>
            <person name="Hughes K."/>
            <person name="Justo A."/>
            <person name="Karasinski D."/>
            <person name="Kautmanova I."/>
            <person name="Kiss B."/>
            <person name="Kocsube S."/>
            <person name="Kotiranta H."/>
            <person name="LaButti K.M."/>
            <person name="Lechner B.E."/>
            <person name="Liimatainen K."/>
            <person name="Lipzen A."/>
            <person name="Lukacs Z."/>
            <person name="Mihaltcheva S."/>
            <person name="Morgado L.N."/>
            <person name="Niskanen T."/>
            <person name="Noordeloos M.E."/>
            <person name="Ohm R.A."/>
            <person name="Ortiz-Santana B."/>
            <person name="Ovrebo C."/>
            <person name="Racz N."/>
            <person name="Riley R."/>
            <person name="Savchenko A."/>
            <person name="Shiryaev A."/>
            <person name="Soop K."/>
            <person name="Spirin V."/>
            <person name="Szebenyi C."/>
            <person name="Tomsovsky M."/>
            <person name="Tulloss R.E."/>
            <person name="Uehling J."/>
            <person name="Grigoriev I.V."/>
            <person name="Vagvolgyi C."/>
            <person name="Papp T."/>
            <person name="Martin F.M."/>
            <person name="Miettinen O."/>
            <person name="Hibbett D.S."/>
            <person name="Nagy L.G."/>
        </authorList>
    </citation>
    <scope>NUCLEOTIDE SEQUENCE [LARGE SCALE GENOMIC DNA]</scope>
    <source>
        <strain evidence="3 4">FP101781</strain>
    </source>
</reference>
<dbReference type="EMBL" id="QPFP01000031">
    <property type="protein sequence ID" value="TEB28700.1"/>
    <property type="molecule type" value="Genomic_DNA"/>
</dbReference>
<feature type="compositionally biased region" description="Low complexity" evidence="1">
    <location>
        <begin position="189"/>
        <end position="211"/>
    </location>
</feature>
<feature type="transmembrane region" description="Helical" evidence="2">
    <location>
        <begin position="77"/>
        <end position="100"/>
    </location>
</feature>
<evidence type="ECO:0000256" key="2">
    <source>
        <dbReference type="SAM" id="Phobius"/>
    </source>
</evidence>
<protein>
    <recommendedName>
        <fullName evidence="5">Mid2 domain-containing protein</fullName>
    </recommendedName>
</protein>
<organism evidence="3 4">
    <name type="scientific">Coprinellus micaceus</name>
    <name type="common">Glistening ink-cap mushroom</name>
    <name type="synonym">Coprinus micaceus</name>
    <dbReference type="NCBI Taxonomy" id="71717"/>
    <lineage>
        <taxon>Eukaryota</taxon>
        <taxon>Fungi</taxon>
        <taxon>Dikarya</taxon>
        <taxon>Basidiomycota</taxon>
        <taxon>Agaricomycotina</taxon>
        <taxon>Agaricomycetes</taxon>
        <taxon>Agaricomycetidae</taxon>
        <taxon>Agaricales</taxon>
        <taxon>Agaricineae</taxon>
        <taxon>Psathyrellaceae</taxon>
        <taxon>Coprinellus</taxon>
    </lineage>
</organism>
<accession>A0A4Y7T3J5</accession>
<evidence type="ECO:0000313" key="4">
    <source>
        <dbReference type="Proteomes" id="UP000298030"/>
    </source>
</evidence>
<name>A0A4Y7T3J5_COPMI</name>
<keyword evidence="4" id="KW-1185">Reference proteome</keyword>
<feature type="compositionally biased region" description="Low complexity" evidence="1">
    <location>
        <begin position="341"/>
        <end position="353"/>
    </location>
</feature>
<evidence type="ECO:0000256" key="1">
    <source>
        <dbReference type="SAM" id="MobiDB-lite"/>
    </source>
</evidence>
<feature type="region of interest" description="Disordered" evidence="1">
    <location>
        <begin position="426"/>
        <end position="458"/>
    </location>
</feature>
<feature type="compositionally biased region" description="Polar residues" evidence="1">
    <location>
        <begin position="360"/>
        <end position="371"/>
    </location>
</feature>
<feature type="compositionally biased region" description="Polar residues" evidence="1">
    <location>
        <begin position="328"/>
        <end position="340"/>
    </location>
</feature>
<dbReference type="AlphaFoldDB" id="A0A4Y7T3J5"/>
<feature type="compositionally biased region" description="Polar residues" evidence="1">
    <location>
        <begin position="227"/>
        <end position="242"/>
    </location>
</feature>
<evidence type="ECO:0008006" key="5">
    <source>
        <dbReference type="Google" id="ProtNLM"/>
    </source>
</evidence>
<dbReference type="Proteomes" id="UP000298030">
    <property type="component" value="Unassembled WGS sequence"/>
</dbReference>
<comment type="caution">
    <text evidence="3">The sequence shown here is derived from an EMBL/GenBank/DDBJ whole genome shotgun (WGS) entry which is preliminary data.</text>
</comment>
<proteinExistence type="predicted"/>
<gene>
    <name evidence="3" type="ORF">FA13DRAFT_1735533</name>
</gene>
<feature type="region of interest" description="Disordered" evidence="1">
    <location>
        <begin position="176"/>
        <end position="404"/>
    </location>
</feature>
<sequence length="458" mass="48607">MASSTQVYFTRSSSAGVSYSTTTLTASLTTAFTTESLFTTDGQEETSTFLVATVIGPGTEVINETTTRTSSGKKKTIIIVGAALGGFIVLVVLGLIVLGLNRRRRRKRPHMITPTSPALGYASPNMPPATLTPFAYQSPEHAQPYEPLLMNEAPNAGMYPPATPVTSEKRKPNLLQRPQIHNRGPSDATISTTTGSSIRSQPQTTTSGLSSTPPPSGFHQPVHKSRPPQSHQRSLSGNSETASVAGHPDRRSSVGSTGGVASVSRIPVSTPPYFGAPAGHPGVPTAPMIHEETPPVTPMQNQGFQQYHQGPPFQQQGYSQPFQQRPQNQGFYQGQPQGYTSNPASNAPAADSSYNHHLQHQTSYHAQNSYVGQGPATVYSGPHGASTSSGATGSDPSGAMLGATVDRGDGEVAQVFARKNTMRNEFRGRDDGVNDSMTNLSELPPAYASLRPRNQDPS</sequence>
<feature type="compositionally biased region" description="Low complexity" evidence="1">
    <location>
        <begin position="253"/>
        <end position="265"/>
    </location>
</feature>
<keyword evidence="2" id="KW-0812">Transmembrane</keyword>